<keyword evidence="2" id="KW-1185">Reference proteome</keyword>
<gene>
    <name evidence="1" type="ORF">ACJDUG_04655</name>
</gene>
<proteinExistence type="predicted"/>
<accession>A0ABW8T565</accession>
<dbReference type="RefSeq" id="WP_406768744.1">
    <property type="nucleotide sequence ID" value="NZ_JBJHZZ010000002.1"/>
</dbReference>
<dbReference type="EMBL" id="JBJHZZ010000002">
    <property type="protein sequence ID" value="MFL0246269.1"/>
    <property type="molecule type" value="Genomic_DNA"/>
</dbReference>
<dbReference type="Proteomes" id="UP001623591">
    <property type="component" value="Unassembled WGS sequence"/>
</dbReference>
<dbReference type="SUPFAM" id="SSF75005">
    <property type="entry name" value="Arabinanase/levansucrase/invertase"/>
    <property type="match status" value="1"/>
</dbReference>
<evidence type="ECO:0000313" key="2">
    <source>
        <dbReference type="Proteomes" id="UP001623591"/>
    </source>
</evidence>
<dbReference type="InterPro" id="IPR023296">
    <property type="entry name" value="Glyco_hydro_beta-prop_sf"/>
</dbReference>
<dbReference type="Gene3D" id="2.115.10.20">
    <property type="entry name" value="Glycosyl hydrolase domain, family 43"/>
    <property type="match status" value="2"/>
</dbReference>
<evidence type="ECO:0000313" key="1">
    <source>
        <dbReference type="EMBL" id="MFL0246269.1"/>
    </source>
</evidence>
<reference evidence="1 2" key="1">
    <citation type="submission" date="2024-11" db="EMBL/GenBank/DDBJ databases">
        <authorList>
            <person name="Heng Y.C."/>
            <person name="Lim A.C.H."/>
            <person name="Lee J.K.Y."/>
            <person name="Kittelmann S."/>
        </authorList>
    </citation>
    <scope>NUCLEOTIDE SEQUENCE [LARGE SCALE GENOMIC DNA]</scope>
    <source>
        <strain evidence="1 2">WILCCON 0185</strain>
    </source>
</reference>
<comment type="caution">
    <text evidence="1">The sequence shown here is derived from an EMBL/GenBank/DDBJ whole genome shotgun (WGS) entry which is preliminary data.</text>
</comment>
<protein>
    <recommendedName>
        <fullName evidence="3">Glycosyl hydrolases family 43</fullName>
    </recommendedName>
</protein>
<sequence>MNRKNKFTVISVFIFILIVSTPCFAYLIHRHSNRVYIEHQSIIKINKEKEAKKDYLKLVNTNANALRHLDIKTYDGFNQPMHPDVLFISSGFHGFNYWMAYTPYPYENDDFENPCISVSNDGLKWITPNGLKNPIAPPPKDVLTGGHFSDTDLIFDNNELSVYYVYNKKNVLGPSKFYRSTSGDGINWSKPQLIYQCKNPISGYSPAVIKENGIYKMWYISEGNIMSYVTSKNSLDWSSRETCKIKIPGWTSWHINVIKSNIGYEGLLTARKNQEGYTALFYIKSTNGIDWTASENPTIYPSANGWDSHNIYRSSFIIQNNQYRVWYSACDYNNKWGIGYTSGKTMDSLSGMR</sequence>
<organism evidence="1 2">
    <name type="scientific">Candidatus Clostridium stratigraminis</name>
    <dbReference type="NCBI Taxonomy" id="3381661"/>
    <lineage>
        <taxon>Bacteria</taxon>
        <taxon>Bacillati</taxon>
        <taxon>Bacillota</taxon>
        <taxon>Clostridia</taxon>
        <taxon>Eubacteriales</taxon>
        <taxon>Clostridiaceae</taxon>
        <taxon>Clostridium</taxon>
    </lineage>
</organism>
<name>A0ABW8T565_9CLOT</name>
<evidence type="ECO:0008006" key="3">
    <source>
        <dbReference type="Google" id="ProtNLM"/>
    </source>
</evidence>